<keyword evidence="5" id="KW-0498">Mitosis</keyword>
<gene>
    <name evidence="10" type="ORF">Ocin01_15208</name>
</gene>
<dbReference type="PANTHER" id="PTHR19918:SF8">
    <property type="entry name" value="FI02843P"/>
    <property type="match status" value="1"/>
</dbReference>
<feature type="region of interest" description="Disordered" evidence="8">
    <location>
        <begin position="49"/>
        <end position="70"/>
    </location>
</feature>
<keyword evidence="2 7" id="KW-0853">WD repeat</keyword>
<keyword evidence="3 10" id="KW-0132">Cell division</keyword>
<evidence type="ECO:0000256" key="6">
    <source>
        <dbReference type="ARBA" id="ARBA00023306"/>
    </source>
</evidence>
<evidence type="ECO:0000256" key="8">
    <source>
        <dbReference type="SAM" id="MobiDB-lite"/>
    </source>
</evidence>
<evidence type="ECO:0000256" key="3">
    <source>
        <dbReference type="ARBA" id="ARBA00022618"/>
    </source>
</evidence>
<dbReference type="EMBL" id="LJIJ01001538">
    <property type="protein sequence ID" value="ODM91470.1"/>
    <property type="molecule type" value="Genomic_DNA"/>
</dbReference>
<dbReference type="PANTHER" id="PTHR19918">
    <property type="entry name" value="CELL DIVISION CYCLE 20 CDC20 FIZZY -RELATED"/>
    <property type="match status" value="1"/>
</dbReference>
<comment type="similarity">
    <text evidence="1">Belongs to the WD repeat CDC20/Fizzy family.</text>
</comment>
<dbReference type="GO" id="GO:0005680">
    <property type="term" value="C:anaphase-promoting complex"/>
    <property type="evidence" value="ECO:0007669"/>
    <property type="project" value="TreeGrafter"/>
</dbReference>
<dbReference type="STRING" id="48709.A0A1D2MEN4"/>
<organism evidence="10 11">
    <name type="scientific">Orchesella cincta</name>
    <name type="common">Springtail</name>
    <name type="synonym">Podura cincta</name>
    <dbReference type="NCBI Taxonomy" id="48709"/>
    <lineage>
        <taxon>Eukaryota</taxon>
        <taxon>Metazoa</taxon>
        <taxon>Ecdysozoa</taxon>
        <taxon>Arthropoda</taxon>
        <taxon>Hexapoda</taxon>
        <taxon>Collembola</taxon>
        <taxon>Entomobryomorpha</taxon>
        <taxon>Entomobryoidea</taxon>
        <taxon>Orchesellidae</taxon>
        <taxon>Orchesellinae</taxon>
        <taxon>Orchesella</taxon>
    </lineage>
</organism>
<feature type="repeat" description="WD" evidence="7">
    <location>
        <begin position="250"/>
        <end position="284"/>
    </location>
</feature>
<dbReference type="InterPro" id="IPR015943">
    <property type="entry name" value="WD40/YVTN_repeat-like_dom_sf"/>
</dbReference>
<keyword evidence="6" id="KW-0131">Cell cycle</keyword>
<feature type="repeat" description="WD" evidence="7">
    <location>
        <begin position="462"/>
        <end position="495"/>
    </location>
</feature>
<comment type="caution">
    <text evidence="10">The sequence shown here is derived from an EMBL/GenBank/DDBJ whole genome shotgun (WGS) entry which is preliminary data.</text>
</comment>
<accession>A0A1D2MEN4</accession>
<proteinExistence type="inferred from homology"/>
<evidence type="ECO:0000259" key="9">
    <source>
        <dbReference type="Pfam" id="PF24807"/>
    </source>
</evidence>
<keyword evidence="11" id="KW-1185">Reference proteome</keyword>
<evidence type="ECO:0000313" key="10">
    <source>
        <dbReference type="EMBL" id="ODM91470.1"/>
    </source>
</evidence>
<dbReference type="Pfam" id="PF24807">
    <property type="entry name" value="WD40_CDC20-Fz"/>
    <property type="match status" value="1"/>
</dbReference>
<dbReference type="GO" id="GO:1905786">
    <property type="term" value="P:positive regulation of anaphase-promoting complex-dependent catabolic process"/>
    <property type="evidence" value="ECO:0007669"/>
    <property type="project" value="TreeGrafter"/>
</dbReference>
<reference evidence="10 11" key="1">
    <citation type="journal article" date="2016" name="Genome Biol. Evol.">
        <title>Gene Family Evolution Reflects Adaptation to Soil Environmental Stressors in the Genome of the Collembolan Orchesella cincta.</title>
        <authorList>
            <person name="Faddeeva-Vakhrusheva A."/>
            <person name="Derks M.F."/>
            <person name="Anvar S.Y."/>
            <person name="Agamennone V."/>
            <person name="Suring W."/>
            <person name="Smit S."/>
            <person name="van Straalen N.M."/>
            <person name="Roelofs D."/>
        </authorList>
    </citation>
    <scope>NUCLEOTIDE SEQUENCE [LARGE SCALE GENOMIC DNA]</scope>
    <source>
        <tissue evidence="10">Mixed pool</tissue>
    </source>
</reference>
<feature type="region of interest" description="Disordered" evidence="8">
    <location>
        <begin position="501"/>
        <end position="522"/>
    </location>
</feature>
<dbReference type="AlphaFoldDB" id="A0A1D2MEN4"/>
<feature type="repeat" description="WD" evidence="7">
    <location>
        <begin position="328"/>
        <end position="369"/>
    </location>
</feature>
<dbReference type="GO" id="GO:0031145">
    <property type="term" value="P:anaphase-promoting complex-dependent catabolic process"/>
    <property type="evidence" value="ECO:0007669"/>
    <property type="project" value="TreeGrafter"/>
</dbReference>
<dbReference type="Gene3D" id="2.130.10.10">
    <property type="entry name" value="YVTN repeat-like/Quinoprotein amine dehydrogenase"/>
    <property type="match status" value="1"/>
</dbReference>
<dbReference type="PROSITE" id="PS00678">
    <property type="entry name" value="WD_REPEATS_1"/>
    <property type="match status" value="1"/>
</dbReference>
<dbReference type="SUPFAM" id="SSF50978">
    <property type="entry name" value="WD40 repeat-like"/>
    <property type="match status" value="1"/>
</dbReference>
<feature type="repeat" description="WD" evidence="7">
    <location>
        <begin position="374"/>
        <end position="418"/>
    </location>
</feature>
<dbReference type="OMA" id="EAGINEC"/>
<dbReference type="SMART" id="SM00320">
    <property type="entry name" value="WD40"/>
    <property type="match status" value="4"/>
</dbReference>
<dbReference type="GO" id="GO:1990757">
    <property type="term" value="F:ubiquitin ligase activator activity"/>
    <property type="evidence" value="ECO:0007669"/>
    <property type="project" value="TreeGrafter"/>
</dbReference>
<keyword evidence="4" id="KW-0677">Repeat</keyword>
<dbReference type="PROSITE" id="PS50294">
    <property type="entry name" value="WD_REPEATS_REGION"/>
    <property type="match status" value="2"/>
</dbReference>
<feature type="domain" description="CDC20/Fizzy WD40" evidence="9">
    <location>
        <begin position="195"/>
        <end position="493"/>
    </location>
</feature>
<feature type="region of interest" description="Disordered" evidence="8">
    <location>
        <begin position="103"/>
        <end position="126"/>
    </location>
</feature>
<dbReference type="InterPro" id="IPR001680">
    <property type="entry name" value="WD40_rpt"/>
</dbReference>
<evidence type="ECO:0000313" key="11">
    <source>
        <dbReference type="Proteomes" id="UP000094527"/>
    </source>
</evidence>
<dbReference type="InterPro" id="IPR019775">
    <property type="entry name" value="WD40_repeat_CS"/>
</dbReference>
<protein>
    <submittedName>
        <fullName evidence="10">Cell division cycle protein 20</fullName>
    </submittedName>
</protein>
<dbReference type="Proteomes" id="UP000094527">
    <property type="component" value="Unassembled WGS sequence"/>
</dbReference>
<evidence type="ECO:0000256" key="5">
    <source>
        <dbReference type="ARBA" id="ARBA00022776"/>
    </source>
</evidence>
<dbReference type="GO" id="GO:0051301">
    <property type="term" value="P:cell division"/>
    <property type="evidence" value="ECO:0007669"/>
    <property type="project" value="UniProtKB-KW"/>
</dbReference>
<dbReference type="PROSITE" id="PS50082">
    <property type="entry name" value="WD_REPEATS_2"/>
    <property type="match status" value="4"/>
</dbReference>
<name>A0A1D2MEN4_ORCCI</name>
<evidence type="ECO:0000256" key="4">
    <source>
        <dbReference type="ARBA" id="ARBA00022737"/>
    </source>
</evidence>
<dbReference type="InterPro" id="IPR033010">
    <property type="entry name" value="Cdc20/Fizzy"/>
</dbReference>
<evidence type="ECO:0000256" key="2">
    <source>
        <dbReference type="ARBA" id="ARBA00022574"/>
    </source>
</evidence>
<dbReference type="InterPro" id="IPR036322">
    <property type="entry name" value="WD40_repeat_dom_sf"/>
</dbReference>
<feature type="compositionally biased region" description="Low complexity" evidence="8">
    <location>
        <begin position="114"/>
        <end position="126"/>
    </location>
</feature>
<dbReference type="GO" id="GO:0010997">
    <property type="term" value="F:anaphase-promoting complex binding"/>
    <property type="evidence" value="ECO:0007669"/>
    <property type="project" value="InterPro"/>
</dbReference>
<dbReference type="OrthoDB" id="10263272at2759"/>
<evidence type="ECO:0000256" key="7">
    <source>
        <dbReference type="PROSITE-ProRule" id="PRU00221"/>
    </source>
</evidence>
<dbReference type="InterPro" id="IPR056150">
    <property type="entry name" value="WD40_CDC20-Fz"/>
</dbReference>
<sequence>MDPAISGKHVGAGIKKTFGIANVRKALDASGSFHQSINGSFANLSISVNKSPNGRNGKSDKKLNKSSNRLAKTPVVDRFVPDRSNFEMAHYLIQSANDAANKSLKAASGQSDASGEGNNSENKKNNSLYSKSLTENMLGVSDLNSVRVLSFAQKPKGPPEGYQNALKVVYQGSGATSQNTASKYRVYPKSPDRVLDAPDIVDDFYLNLLDWSSTNVVAIALRDQVYLWTAHSAEIQRIPCDSPTDNLLYVSSLGWLQDGSHLVCATDTGRMQIWDVERVKMIRNLRTDDSERIAAMSFRSHMLTEGNRLGTLRHHDLRIAEHEVTKRENAHAQEICGVRWSPDGRFCATGGNDNLVNIWDSVNMSSTSQPVCTFSDHQAAIKAMCWSPSHSNVLATGGGTNDRCIKLWNVSSGTLLKSVNAESQVSALIWSEAYREILSSHGFTKHQLTLWKYPEMSKVGEMMGHTGRVLQMALSPDQTTVATVGADETLRFWRIFPPSKTSKDLKPGKPKTSVMTGFHGVR</sequence>
<evidence type="ECO:0000256" key="1">
    <source>
        <dbReference type="ARBA" id="ARBA00006445"/>
    </source>
</evidence>